<dbReference type="InterPro" id="IPR051707">
    <property type="entry name" value="PI-Interact_SigTrans_Reg"/>
</dbReference>
<feature type="domain" description="PH" evidence="2">
    <location>
        <begin position="29"/>
        <end position="130"/>
    </location>
</feature>
<dbReference type="HOGENOM" id="CLU_037393_1_0_1"/>
<dbReference type="eggNOG" id="ENOG502QPZK">
    <property type="taxonomic scope" value="Eukaryota"/>
</dbReference>
<evidence type="ECO:0000313" key="3">
    <source>
        <dbReference type="EMBL" id="EMC97817.1"/>
    </source>
</evidence>
<keyword evidence="4" id="KW-1185">Reference proteome</keyword>
<feature type="non-terminal residue" evidence="3">
    <location>
        <position position="326"/>
    </location>
</feature>
<organism evidence="3 4">
    <name type="scientific">Baudoinia panamericana (strain UAMH 10762)</name>
    <name type="common">Angels' share fungus</name>
    <name type="synonym">Baudoinia compniacensis (strain UAMH 10762)</name>
    <dbReference type="NCBI Taxonomy" id="717646"/>
    <lineage>
        <taxon>Eukaryota</taxon>
        <taxon>Fungi</taxon>
        <taxon>Dikarya</taxon>
        <taxon>Ascomycota</taxon>
        <taxon>Pezizomycotina</taxon>
        <taxon>Dothideomycetes</taxon>
        <taxon>Dothideomycetidae</taxon>
        <taxon>Mycosphaerellales</taxon>
        <taxon>Teratosphaeriaceae</taxon>
        <taxon>Baudoinia</taxon>
    </lineage>
</organism>
<dbReference type="KEGG" id="bcom:BAUCODRAFT_57236"/>
<feature type="region of interest" description="Disordered" evidence="1">
    <location>
        <begin position="156"/>
        <end position="177"/>
    </location>
</feature>
<evidence type="ECO:0000259" key="2">
    <source>
        <dbReference type="PROSITE" id="PS50003"/>
    </source>
</evidence>
<dbReference type="CDD" id="cd13299">
    <property type="entry name" value="PH2_PH_fungal"/>
    <property type="match status" value="1"/>
</dbReference>
<dbReference type="PANTHER" id="PTHR14336">
    <property type="entry name" value="TANDEM PH DOMAIN CONTAINING PROTEIN"/>
    <property type="match status" value="1"/>
</dbReference>
<dbReference type="InterPro" id="IPR011993">
    <property type="entry name" value="PH-like_dom_sf"/>
</dbReference>
<sequence>PPAESLRNANLKLDTMSPVTQNGSFVFDRIIKSGQVLKRTRKTKTCTQAWKPIYIVLRPNLLSIYRDSSESKLRHQINLSDVTAVARRKDPKRQGKFVFGVFTPARNFHLEAQNEQEAQEWVELVRREAHMDEEEEEMYLASPGGATTVYHRGNTGVSSASAVSGRRPSQVDYSGAEHGSYSDFSDFTPAARLSNLSLATDPRPSTSSTQPQHSVYGPNSDPERVVYHGYIFLLKSATGVRSWKKVWMVLRPKAIALYKNDSEYTAMLILPFSTIIDVVEIDPISRSKTSCMQIINEERNYRFCALDEESLARWLGAFKSVLSKRK</sequence>
<dbReference type="SUPFAM" id="SSF50729">
    <property type="entry name" value="PH domain-like"/>
    <property type="match status" value="2"/>
</dbReference>
<dbReference type="GeneID" id="19115649"/>
<dbReference type="Gene3D" id="2.30.29.30">
    <property type="entry name" value="Pleckstrin-homology domain (PH domain)/Phosphotyrosine-binding domain (PTB)"/>
    <property type="match status" value="2"/>
</dbReference>
<dbReference type="CDD" id="cd13298">
    <property type="entry name" value="PH1_PH_fungal"/>
    <property type="match status" value="1"/>
</dbReference>
<accession>M2LTF7</accession>
<reference evidence="3 4" key="1">
    <citation type="journal article" date="2012" name="PLoS Pathog.">
        <title>Diverse lifestyles and strategies of plant pathogenesis encoded in the genomes of eighteen Dothideomycetes fungi.</title>
        <authorList>
            <person name="Ohm R.A."/>
            <person name="Feau N."/>
            <person name="Henrissat B."/>
            <person name="Schoch C.L."/>
            <person name="Horwitz B.A."/>
            <person name="Barry K.W."/>
            <person name="Condon B.J."/>
            <person name="Copeland A.C."/>
            <person name="Dhillon B."/>
            <person name="Glaser F."/>
            <person name="Hesse C.N."/>
            <person name="Kosti I."/>
            <person name="LaButti K."/>
            <person name="Lindquist E.A."/>
            <person name="Lucas S."/>
            <person name="Salamov A.A."/>
            <person name="Bradshaw R.E."/>
            <person name="Ciuffetti L."/>
            <person name="Hamelin R.C."/>
            <person name="Kema G.H.J."/>
            <person name="Lawrence C."/>
            <person name="Scott J.A."/>
            <person name="Spatafora J.W."/>
            <person name="Turgeon B.G."/>
            <person name="de Wit P.J.G.M."/>
            <person name="Zhong S."/>
            <person name="Goodwin S.B."/>
            <person name="Grigoriev I.V."/>
        </authorList>
    </citation>
    <scope>NUCLEOTIDE SEQUENCE [LARGE SCALE GENOMIC DNA]</scope>
    <source>
        <strain evidence="3 4">UAMH 10762</strain>
    </source>
</reference>
<dbReference type="SMART" id="SM00233">
    <property type="entry name" value="PH"/>
    <property type="match status" value="2"/>
</dbReference>
<dbReference type="OrthoDB" id="2157866at2759"/>
<dbReference type="AlphaFoldDB" id="M2LTF7"/>
<evidence type="ECO:0000313" key="4">
    <source>
        <dbReference type="Proteomes" id="UP000011761"/>
    </source>
</evidence>
<gene>
    <name evidence="3" type="ORF">BAUCODRAFT_57236</name>
</gene>
<dbReference type="Proteomes" id="UP000011761">
    <property type="component" value="Unassembled WGS sequence"/>
</dbReference>
<feature type="compositionally biased region" description="Polar residues" evidence="1">
    <location>
        <begin position="197"/>
        <end position="213"/>
    </location>
</feature>
<dbReference type="InterPro" id="IPR001849">
    <property type="entry name" value="PH_domain"/>
</dbReference>
<name>M2LTF7_BAUPA</name>
<dbReference type="OMA" id="SWKPAYL"/>
<dbReference type="RefSeq" id="XP_007674558.1">
    <property type="nucleotide sequence ID" value="XM_007676368.1"/>
</dbReference>
<feature type="domain" description="PH" evidence="2">
    <location>
        <begin position="224"/>
        <end position="323"/>
    </location>
</feature>
<dbReference type="PROSITE" id="PS50003">
    <property type="entry name" value="PH_DOMAIN"/>
    <property type="match status" value="2"/>
</dbReference>
<dbReference type="EMBL" id="KB445553">
    <property type="protein sequence ID" value="EMC97817.1"/>
    <property type="molecule type" value="Genomic_DNA"/>
</dbReference>
<feature type="region of interest" description="Disordered" evidence="1">
    <location>
        <begin position="197"/>
        <end position="219"/>
    </location>
</feature>
<feature type="non-terminal residue" evidence="3">
    <location>
        <position position="1"/>
    </location>
</feature>
<proteinExistence type="predicted"/>
<dbReference type="Pfam" id="PF00169">
    <property type="entry name" value="PH"/>
    <property type="match status" value="2"/>
</dbReference>
<dbReference type="STRING" id="717646.M2LTF7"/>
<evidence type="ECO:0000256" key="1">
    <source>
        <dbReference type="SAM" id="MobiDB-lite"/>
    </source>
</evidence>
<protein>
    <recommendedName>
        <fullName evidence="2">PH domain-containing protein</fullName>
    </recommendedName>
</protein>